<dbReference type="Proteomes" id="UP000019384">
    <property type="component" value="Unassembled WGS sequence"/>
</dbReference>
<gene>
    <name evidence="2" type="ORF">KUCA_T00005243001</name>
</gene>
<dbReference type="EMBL" id="HG793130">
    <property type="protein sequence ID" value="CDK29255.1"/>
    <property type="molecule type" value="Genomic_DNA"/>
</dbReference>
<dbReference type="SUPFAM" id="SSF52266">
    <property type="entry name" value="SGNH hydrolase"/>
    <property type="match status" value="1"/>
</dbReference>
<dbReference type="PANTHER" id="PTHR14209:SF19">
    <property type="entry name" value="ISOAMYL ACETATE-HYDROLYZING ESTERASE 1 HOMOLOG"/>
    <property type="match status" value="1"/>
</dbReference>
<dbReference type="InterPro" id="IPR036514">
    <property type="entry name" value="SGNH_hydro_sf"/>
</dbReference>
<name>W6MXP6_9ASCO</name>
<evidence type="ECO:0000313" key="2">
    <source>
        <dbReference type="EMBL" id="CDK29255.1"/>
    </source>
</evidence>
<dbReference type="GeneID" id="34522631"/>
<evidence type="ECO:0000259" key="1">
    <source>
        <dbReference type="Pfam" id="PF13472"/>
    </source>
</evidence>
<dbReference type="InterPro" id="IPR013830">
    <property type="entry name" value="SGNH_hydro"/>
</dbReference>
<accession>W6MXP6</accession>
<dbReference type="AlphaFoldDB" id="W6MXP6"/>
<proteinExistence type="predicted"/>
<sequence length="237" mass="27025">MMFCRFLTFEDYMRKLDVVNRGYGGYSTSEAIHILPEILSAETSDLSKVKLLTIFWGTNDAVDTFQHVQIDQYRENIDKLVKLALSYDIKPIVIGPTLHDPNLYNENYVSGRFLYADTATSTKNKIYSEAAREAATANGVPFVDLWHLFLEYGSWQESEADDLKGKDTAEGKSITDLLADGIHFAPEGYRILYAGVDEAIRKNYPELYWDNLPSHLCAWDKIDKKNIKESVFLGEKV</sequence>
<reference evidence="2" key="2">
    <citation type="submission" date="2014-02" db="EMBL/GenBank/DDBJ databases">
        <title>Complete DNA sequence of /Kuraishia capsulata/ illustrates novel genomic features among budding yeasts (/Saccharomycotina/).</title>
        <authorList>
            <person name="Morales L."/>
            <person name="Noel B."/>
            <person name="Porcel B."/>
            <person name="Marcet-Houben M."/>
            <person name="Hullo M-F."/>
            <person name="Sacerdot C."/>
            <person name="Tekaia F."/>
            <person name="Leh-Louis V."/>
            <person name="Despons L."/>
            <person name="Khanna V."/>
            <person name="Aury J-M."/>
            <person name="Barbe V."/>
            <person name="Couloux A."/>
            <person name="Labadie K."/>
            <person name="Pelletier E."/>
            <person name="Souciet J-L."/>
            <person name="Boekhout T."/>
            <person name="Gabaldon T."/>
            <person name="Wincker P."/>
            <person name="Dujon B."/>
        </authorList>
    </citation>
    <scope>NUCLEOTIDE SEQUENCE</scope>
    <source>
        <strain evidence="2">CBS 1993</strain>
    </source>
</reference>
<dbReference type="OrthoDB" id="671439at2759"/>
<dbReference type="STRING" id="1382522.W6MXP6"/>
<evidence type="ECO:0000313" key="3">
    <source>
        <dbReference type="Proteomes" id="UP000019384"/>
    </source>
</evidence>
<dbReference type="HOGENOM" id="CLU_051989_0_2_1"/>
<reference evidence="2" key="1">
    <citation type="submission" date="2013-12" db="EMBL/GenBank/DDBJ databases">
        <authorList>
            <person name="Genoscope - CEA"/>
        </authorList>
    </citation>
    <scope>NUCLEOTIDE SEQUENCE</scope>
    <source>
        <strain evidence="2">CBS 1993</strain>
    </source>
</reference>
<feature type="domain" description="SGNH hydrolase-type esterase" evidence="1">
    <location>
        <begin position="15"/>
        <end position="191"/>
    </location>
</feature>
<dbReference type="PANTHER" id="PTHR14209">
    <property type="entry name" value="ISOAMYL ACETATE-HYDROLYZING ESTERASE 1"/>
    <property type="match status" value="1"/>
</dbReference>
<keyword evidence="3" id="KW-1185">Reference proteome</keyword>
<dbReference type="Pfam" id="PF13472">
    <property type="entry name" value="Lipase_GDSL_2"/>
    <property type="match status" value="1"/>
</dbReference>
<dbReference type="RefSeq" id="XP_022461243.1">
    <property type="nucleotide sequence ID" value="XM_022600420.1"/>
</dbReference>
<protein>
    <recommendedName>
        <fullName evidence="1">SGNH hydrolase-type esterase domain-containing protein</fullName>
    </recommendedName>
</protein>
<dbReference type="Gene3D" id="3.40.50.1110">
    <property type="entry name" value="SGNH hydrolase"/>
    <property type="match status" value="1"/>
</dbReference>
<organism evidence="2 3">
    <name type="scientific">Kuraishia capsulata CBS 1993</name>
    <dbReference type="NCBI Taxonomy" id="1382522"/>
    <lineage>
        <taxon>Eukaryota</taxon>
        <taxon>Fungi</taxon>
        <taxon>Dikarya</taxon>
        <taxon>Ascomycota</taxon>
        <taxon>Saccharomycotina</taxon>
        <taxon>Pichiomycetes</taxon>
        <taxon>Pichiales</taxon>
        <taxon>Pichiaceae</taxon>
        <taxon>Kuraishia</taxon>
    </lineage>
</organism>
<dbReference type="InterPro" id="IPR045136">
    <property type="entry name" value="Iah1-like"/>
</dbReference>